<dbReference type="SUPFAM" id="SSF56954">
    <property type="entry name" value="Outer membrane efflux proteins (OEP)"/>
    <property type="match status" value="1"/>
</dbReference>
<feature type="signal peptide" evidence="8">
    <location>
        <begin position="1"/>
        <end position="22"/>
    </location>
</feature>
<evidence type="ECO:0000313" key="10">
    <source>
        <dbReference type="Proteomes" id="UP000218899"/>
    </source>
</evidence>
<reference evidence="9 10" key="1">
    <citation type="submission" date="2015-08" db="EMBL/GenBank/DDBJ databases">
        <title>Complete genome sequence of Sulfurifustis variabilis.</title>
        <authorList>
            <person name="Miura A."/>
            <person name="Kojima H."/>
            <person name="Fukui M."/>
        </authorList>
    </citation>
    <scope>NUCLEOTIDE SEQUENCE [LARGE SCALE GENOMIC DNA]</scope>
    <source>
        <strain evidence="10">skN76</strain>
    </source>
</reference>
<evidence type="ECO:0000256" key="4">
    <source>
        <dbReference type="ARBA" id="ARBA00022452"/>
    </source>
</evidence>
<dbReference type="PANTHER" id="PTHR30026:SF20">
    <property type="entry name" value="OUTER MEMBRANE PROTEIN TOLC"/>
    <property type="match status" value="1"/>
</dbReference>
<evidence type="ECO:0000256" key="8">
    <source>
        <dbReference type="SAM" id="SignalP"/>
    </source>
</evidence>
<proteinExistence type="inferred from homology"/>
<dbReference type="RefSeq" id="WP_096462646.1">
    <property type="nucleotide sequence ID" value="NZ_AP014936.1"/>
</dbReference>
<sequence length="446" mass="48071">MRLPIRSRLAGLLLAFASPAPADDLLDVYRRAEQNDPRFRAATATYRAALERRPQARAGLLPLIEATADATRNDNRVRTDAGIVSRPAGRASFDSTGYTLSLTQPVYNAAVFAGLRQAGAEVRRAEAQFAAARQELITRAAEAYFQVLAAQDGLALAEAEQTAIARQLEVAEGRLEVGLAAITDVHDARARFELAAAQLIEARNLLADRREALRELTGAAPVALAPLADLPLTRPEPAEVDRWVETAGRQNLALAASREAVEIAREEVRRRRAGHFPTLDIVGSRTYTDDEGSVARPDVNVRTDNEAIGLELNLPIFQGGLVAARTAEAAQLLQAAEQELEAAVRGVERATRAAYLGAASGAARVQALTQAVVASESALEAKREGFEAGINSNIDVLDASRDLFRARRDLAAARYDYVLNLMRLKQSAGTLGDEDLVTVNNWLGAR</sequence>
<dbReference type="GO" id="GO:1990281">
    <property type="term" value="C:efflux pump complex"/>
    <property type="evidence" value="ECO:0007669"/>
    <property type="project" value="TreeGrafter"/>
</dbReference>
<dbReference type="Gene3D" id="1.20.1600.10">
    <property type="entry name" value="Outer membrane efflux proteins (OEP)"/>
    <property type="match status" value="1"/>
</dbReference>
<organism evidence="9 10">
    <name type="scientific">Sulfurifustis variabilis</name>
    <dbReference type="NCBI Taxonomy" id="1675686"/>
    <lineage>
        <taxon>Bacteria</taxon>
        <taxon>Pseudomonadati</taxon>
        <taxon>Pseudomonadota</taxon>
        <taxon>Gammaproteobacteria</taxon>
        <taxon>Acidiferrobacterales</taxon>
        <taxon>Acidiferrobacteraceae</taxon>
        <taxon>Sulfurifustis</taxon>
    </lineage>
</organism>
<gene>
    <name evidence="9" type="ORF">SVA_3798</name>
</gene>
<keyword evidence="7" id="KW-0998">Cell outer membrane</keyword>
<dbReference type="Proteomes" id="UP000218899">
    <property type="component" value="Chromosome"/>
</dbReference>
<dbReference type="Pfam" id="PF02321">
    <property type="entry name" value="OEP"/>
    <property type="match status" value="2"/>
</dbReference>
<name>A0A1C7AFX8_9GAMM</name>
<evidence type="ECO:0000256" key="1">
    <source>
        <dbReference type="ARBA" id="ARBA00004442"/>
    </source>
</evidence>
<dbReference type="OrthoDB" id="9813458at2"/>
<dbReference type="PANTHER" id="PTHR30026">
    <property type="entry name" value="OUTER MEMBRANE PROTEIN TOLC"/>
    <property type="match status" value="1"/>
</dbReference>
<dbReference type="GO" id="GO:0015562">
    <property type="term" value="F:efflux transmembrane transporter activity"/>
    <property type="evidence" value="ECO:0007669"/>
    <property type="project" value="InterPro"/>
</dbReference>
<dbReference type="EMBL" id="AP014936">
    <property type="protein sequence ID" value="BAU50332.1"/>
    <property type="molecule type" value="Genomic_DNA"/>
</dbReference>
<evidence type="ECO:0000256" key="7">
    <source>
        <dbReference type="ARBA" id="ARBA00023237"/>
    </source>
</evidence>
<dbReference type="InterPro" id="IPR003423">
    <property type="entry name" value="OMP_efflux"/>
</dbReference>
<dbReference type="GO" id="GO:0009279">
    <property type="term" value="C:cell outer membrane"/>
    <property type="evidence" value="ECO:0007669"/>
    <property type="project" value="UniProtKB-SubCell"/>
</dbReference>
<accession>A0A1C7AFX8</accession>
<keyword evidence="8" id="KW-0732">Signal</keyword>
<keyword evidence="5" id="KW-0812">Transmembrane</keyword>
<comment type="subcellular location">
    <subcellularLocation>
        <location evidence="1">Cell outer membrane</location>
    </subcellularLocation>
</comment>
<dbReference type="KEGG" id="sva:SVA_3798"/>
<evidence type="ECO:0000313" key="9">
    <source>
        <dbReference type="EMBL" id="BAU50332.1"/>
    </source>
</evidence>
<dbReference type="NCBIfam" id="TIGR01844">
    <property type="entry name" value="type_I_sec_TolC"/>
    <property type="match status" value="1"/>
</dbReference>
<dbReference type="AlphaFoldDB" id="A0A1C7AFX8"/>
<dbReference type="GO" id="GO:0015288">
    <property type="term" value="F:porin activity"/>
    <property type="evidence" value="ECO:0007669"/>
    <property type="project" value="TreeGrafter"/>
</dbReference>
<comment type="similarity">
    <text evidence="2">Belongs to the outer membrane factor (OMF) (TC 1.B.17) family.</text>
</comment>
<keyword evidence="3" id="KW-0813">Transport</keyword>
<feature type="chain" id="PRO_5008752392" evidence="8">
    <location>
        <begin position="23"/>
        <end position="446"/>
    </location>
</feature>
<dbReference type="InterPro" id="IPR051906">
    <property type="entry name" value="TolC-like"/>
</dbReference>
<evidence type="ECO:0000256" key="2">
    <source>
        <dbReference type="ARBA" id="ARBA00007613"/>
    </source>
</evidence>
<keyword evidence="4" id="KW-1134">Transmembrane beta strand</keyword>
<protein>
    <submittedName>
        <fullName evidence="9">Type I secretion protein TolC</fullName>
    </submittedName>
</protein>
<keyword evidence="6" id="KW-0472">Membrane</keyword>
<dbReference type="InterPro" id="IPR010130">
    <property type="entry name" value="T1SS_OMP_TolC"/>
</dbReference>
<keyword evidence="10" id="KW-1185">Reference proteome</keyword>
<evidence type="ECO:0000256" key="6">
    <source>
        <dbReference type="ARBA" id="ARBA00023136"/>
    </source>
</evidence>
<evidence type="ECO:0000256" key="5">
    <source>
        <dbReference type="ARBA" id="ARBA00022692"/>
    </source>
</evidence>
<evidence type="ECO:0000256" key="3">
    <source>
        <dbReference type="ARBA" id="ARBA00022448"/>
    </source>
</evidence>